<dbReference type="Pfam" id="PF00586">
    <property type="entry name" value="AIRS"/>
    <property type="match status" value="1"/>
</dbReference>
<name>X1JZN4_9ZZZZ</name>
<proteinExistence type="predicted"/>
<dbReference type="Gene3D" id="3.30.1330.10">
    <property type="entry name" value="PurM-like, N-terminal domain"/>
    <property type="match status" value="1"/>
</dbReference>
<evidence type="ECO:0000259" key="1">
    <source>
        <dbReference type="Pfam" id="PF00586"/>
    </source>
</evidence>
<dbReference type="InterPro" id="IPR016188">
    <property type="entry name" value="PurM-like_N"/>
</dbReference>
<dbReference type="EMBL" id="BARU01048929">
    <property type="protein sequence ID" value="GAI00237.1"/>
    <property type="molecule type" value="Genomic_DNA"/>
</dbReference>
<feature type="non-terminal residue" evidence="2">
    <location>
        <position position="1"/>
    </location>
</feature>
<sequence>IIKGIGDDASIIKVGNRYLAVTTDTLVDGDHFSLRYFNPEQVGKKAEEISIFIFLLWF</sequence>
<evidence type="ECO:0000313" key="2">
    <source>
        <dbReference type="EMBL" id="GAI00237.1"/>
    </source>
</evidence>
<feature type="domain" description="PurM-like N-terminal" evidence="1">
    <location>
        <begin position="6"/>
        <end position="46"/>
    </location>
</feature>
<dbReference type="AlphaFoldDB" id="X1JZN4"/>
<reference evidence="2" key="1">
    <citation type="journal article" date="2014" name="Front. Microbiol.">
        <title>High frequency of phylogenetically diverse reductive dehalogenase-homologous genes in deep subseafloor sedimentary metagenomes.</title>
        <authorList>
            <person name="Kawai M."/>
            <person name="Futagami T."/>
            <person name="Toyoda A."/>
            <person name="Takaki Y."/>
            <person name="Nishi S."/>
            <person name="Hori S."/>
            <person name="Arai W."/>
            <person name="Tsubouchi T."/>
            <person name="Morono Y."/>
            <person name="Uchiyama I."/>
            <person name="Ito T."/>
            <person name="Fujiyama A."/>
            <person name="Inagaki F."/>
            <person name="Takami H."/>
        </authorList>
    </citation>
    <scope>NUCLEOTIDE SEQUENCE</scope>
    <source>
        <strain evidence="2">Expedition CK06-06</strain>
    </source>
</reference>
<gene>
    <name evidence="2" type="ORF">S03H2_72405</name>
</gene>
<comment type="caution">
    <text evidence="2">The sequence shown here is derived from an EMBL/GenBank/DDBJ whole genome shotgun (WGS) entry which is preliminary data.</text>
</comment>
<dbReference type="SUPFAM" id="SSF55326">
    <property type="entry name" value="PurM N-terminal domain-like"/>
    <property type="match status" value="1"/>
</dbReference>
<dbReference type="InterPro" id="IPR036921">
    <property type="entry name" value="PurM-like_N_sf"/>
</dbReference>
<organism evidence="2">
    <name type="scientific">marine sediment metagenome</name>
    <dbReference type="NCBI Taxonomy" id="412755"/>
    <lineage>
        <taxon>unclassified sequences</taxon>
        <taxon>metagenomes</taxon>
        <taxon>ecological metagenomes</taxon>
    </lineage>
</organism>
<protein>
    <recommendedName>
        <fullName evidence="1">PurM-like N-terminal domain-containing protein</fullName>
    </recommendedName>
</protein>
<accession>X1JZN4</accession>